<reference evidence="11" key="1">
    <citation type="submission" date="2007-03" db="EMBL/GenBank/DDBJ databases">
        <title>Annotation of Culex pipiens quinquefasciatus.</title>
        <authorList>
            <consortium name="The Broad Institute Genome Sequencing Platform"/>
            <person name="Atkinson P.W."/>
            <person name="Hemingway J."/>
            <person name="Christensen B.M."/>
            <person name="Higgs S."/>
            <person name="Kodira C."/>
            <person name="Hannick L."/>
            <person name="Megy K."/>
            <person name="O'Leary S."/>
            <person name="Pearson M."/>
            <person name="Haas B.J."/>
            <person name="Mauceli E."/>
            <person name="Wortman J.R."/>
            <person name="Lee N.H."/>
            <person name="Guigo R."/>
            <person name="Stanke M."/>
            <person name="Alvarado L."/>
            <person name="Amedeo P."/>
            <person name="Antoine C.H."/>
            <person name="Arensburger P."/>
            <person name="Bidwell S.L."/>
            <person name="Crawford M."/>
            <person name="Camaro F."/>
            <person name="Devon K."/>
            <person name="Engels R."/>
            <person name="Hammond M."/>
            <person name="Howarth C."/>
            <person name="Koehrsen M."/>
            <person name="Lawson D."/>
            <person name="Montgomery P."/>
            <person name="Nene V."/>
            <person name="Nusbaum C."/>
            <person name="Puiu D."/>
            <person name="Romero-Severson J."/>
            <person name="Severson D.W."/>
            <person name="Shumway M."/>
            <person name="Sisk P."/>
            <person name="Stolte C."/>
            <person name="Zeng Q."/>
            <person name="Eisenstadt E."/>
            <person name="Fraser-Liggett C."/>
            <person name="Strausberg R."/>
            <person name="Galagan J."/>
            <person name="Birren B."/>
            <person name="Collins F.H."/>
        </authorList>
    </citation>
    <scope>NUCLEOTIDE SEQUENCE [LARGE SCALE GENOMIC DNA]</scope>
    <source>
        <strain evidence="11">JHB</strain>
    </source>
</reference>
<comment type="subcellular location">
    <subcellularLocation>
        <location evidence="1 10">Cell membrane</location>
        <topology evidence="1 10">Multi-pass membrane protein</topology>
    </subcellularLocation>
</comment>
<keyword evidence="9 10" id="KW-0807">Transducer</keyword>
<dbReference type="AlphaFoldDB" id="B0XF91"/>
<keyword evidence="6 10" id="KW-1133">Transmembrane helix</keyword>
<evidence type="ECO:0000313" key="11">
    <source>
        <dbReference type="EMBL" id="EDS26557.1"/>
    </source>
</evidence>
<feature type="transmembrane region" description="Helical" evidence="10">
    <location>
        <begin position="47"/>
        <end position="66"/>
    </location>
</feature>
<keyword evidence="3 10" id="KW-0716">Sensory transduction</keyword>
<gene>
    <name evidence="12" type="primary">6051970</name>
    <name evidence="11" type="ORF">CpipJ_CPIJ017867</name>
</gene>
<feature type="transmembrane region" description="Helical" evidence="10">
    <location>
        <begin position="86"/>
        <end position="105"/>
    </location>
</feature>
<dbReference type="OMA" id="IAMICIC"/>
<feature type="transmembrane region" description="Helical" evidence="10">
    <location>
        <begin position="305"/>
        <end position="325"/>
    </location>
</feature>
<evidence type="ECO:0000313" key="13">
    <source>
        <dbReference type="Proteomes" id="UP000002320"/>
    </source>
</evidence>
<dbReference type="InterPro" id="IPR004117">
    <property type="entry name" value="7tm6_olfct_rcpt"/>
</dbReference>
<dbReference type="GO" id="GO:0004984">
    <property type="term" value="F:olfactory receptor activity"/>
    <property type="evidence" value="ECO:0007669"/>
    <property type="project" value="InterPro"/>
</dbReference>
<dbReference type="PANTHER" id="PTHR21137">
    <property type="entry name" value="ODORANT RECEPTOR"/>
    <property type="match status" value="1"/>
</dbReference>
<protein>
    <recommendedName>
        <fullName evidence="10">Odorant receptor</fullName>
    </recommendedName>
</protein>
<accession>B0XF91</accession>
<keyword evidence="5 10" id="KW-0552">Olfaction</keyword>
<evidence type="ECO:0000256" key="9">
    <source>
        <dbReference type="ARBA" id="ARBA00023224"/>
    </source>
</evidence>
<evidence type="ECO:0000256" key="2">
    <source>
        <dbReference type="ARBA" id="ARBA00022475"/>
    </source>
</evidence>
<comment type="similarity">
    <text evidence="10">Belongs to the insect chemoreceptor superfamily. Heteromeric odorant receptor channel (TC 1.A.69) family.</text>
</comment>
<dbReference type="HOGENOM" id="CLU_044523_0_0_1"/>
<comment type="caution">
    <text evidence="10">Lacks conserved residue(s) required for the propagation of feature annotation.</text>
</comment>
<evidence type="ECO:0000256" key="4">
    <source>
        <dbReference type="ARBA" id="ARBA00022692"/>
    </source>
</evidence>
<reference evidence="12" key="2">
    <citation type="submission" date="2021-02" db="UniProtKB">
        <authorList>
            <consortium name="EnsemblMetazoa"/>
        </authorList>
    </citation>
    <scope>IDENTIFICATION</scope>
    <source>
        <strain evidence="12">JHB</strain>
    </source>
</reference>
<evidence type="ECO:0000256" key="1">
    <source>
        <dbReference type="ARBA" id="ARBA00004651"/>
    </source>
</evidence>
<dbReference type="EnsemblMetazoa" id="CPIJ017867-RA">
    <property type="protein sequence ID" value="CPIJ017867-PA"/>
    <property type="gene ID" value="CPIJ017867"/>
</dbReference>
<proteinExistence type="inferred from homology"/>
<evidence type="ECO:0000313" key="12">
    <source>
        <dbReference type="EnsemblMetazoa" id="CPIJ017867-PA"/>
    </source>
</evidence>
<dbReference type="OrthoDB" id="6765072at2759"/>
<dbReference type="eggNOG" id="ENOG502T8C4">
    <property type="taxonomic scope" value="Eukaryota"/>
</dbReference>
<sequence>MKFLQSLQRFRMFRVGVQNPGQFYRATIADIEWFNAKAGLNMFNRSVNLLNFNFCWMMLMLVSNIYCAPETVVFYRDDIDKVLMGVVTLGFLFQMTSKMYTFVIVRKKVVEIHEMNVEYFDSMLFNDMDVQDSLVENAMLTKFIIQMTSRIFPSMSMTLMFVPLFYSLITSNLLLPYGFEITHSDTWLVYAINWAYQASCSFYVVVITVTTESTFVLFLLTACGQIDTLITLTNQLNSKINSEESEEEIALQLKKIVKLHQHHKLYIKKVKELFKFYFLIAIASLCSVMTMSMAAVVLVNWYLGVIMFWFSSCQILFGCVLGTHWQIKNEQLLVKIASFDWYKLSTKNKKMILMFLKASQTYTDLSAILLPLNVGSYVQIHKKVYSMFMLLVNVKE</sequence>
<keyword evidence="8 10" id="KW-0675">Receptor</keyword>
<dbReference type="GO" id="GO:0005886">
    <property type="term" value="C:plasma membrane"/>
    <property type="evidence" value="ECO:0007669"/>
    <property type="project" value="UniProtKB-SubCell"/>
</dbReference>
<evidence type="ECO:0000256" key="3">
    <source>
        <dbReference type="ARBA" id="ARBA00022606"/>
    </source>
</evidence>
<dbReference type="Pfam" id="PF02949">
    <property type="entry name" value="7tm_6"/>
    <property type="match status" value="1"/>
</dbReference>
<feature type="transmembrane region" description="Helical" evidence="10">
    <location>
        <begin position="151"/>
        <end position="174"/>
    </location>
</feature>
<dbReference type="PANTHER" id="PTHR21137:SF35">
    <property type="entry name" value="ODORANT RECEPTOR 19A-RELATED"/>
    <property type="match status" value="1"/>
</dbReference>
<feature type="transmembrane region" description="Helical" evidence="10">
    <location>
        <begin position="276"/>
        <end position="299"/>
    </location>
</feature>
<organism>
    <name type="scientific">Culex quinquefasciatus</name>
    <name type="common">Southern house mosquito</name>
    <name type="synonym">Culex pungens</name>
    <dbReference type="NCBI Taxonomy" id="7176"/>
    <lineage>
        <taxon>Eukaryota</taxon>
        <taxon>Metazoa</taxon>
        <taxon>Ecdysozoa</taxon>
        <taxon>Arthropoda</taxon>
        <taxon>Hexapoda</taxon>
        <taxon>Insecta</taxon>
        <taxon>Pterygota</taxon>
        <taxon>Neoptera</taxon>
        <taxon>Endopterygota</taxon>
        <taxon>Diptera</taxon>
        <taxon>Nematocera</taxon>
        <taxon>Culicoidea</taxon>
        <taxon>Culicidae</taxon>
        <taxon>Culicinae</taxon>
        <taxon>Culicini</taxon>
        <taxon>Culex</taxon>
        <taxon>Culex</taxon>
    </lineage>
</organism>
<evidence type="ECO:0000256" key="6">
    <source>
        <dbReference type="ARBA" id="ARBA00022989"/>
    </source>
</evidence>
<name>B0XF91_CULQU</name>
<dbReference type="InParanoid" id="B0XF91"/>
<dbReference type="EMBL" id="DS232909">
    <property type="protein sequence ID" value="EDS26557.1"/>
    <property type="molecule type" value="Genomic_DNA"/>
</dbReference>
<evidence type="ECO:0000256" key="8">
    <source>
        <dbReference type="ARBA" id="ARBA00023170"/>
    </source>
</evidence>
<keyword evidence="13" id="KW-1185">Reference proteome</keyword>
<dbReference type="Proteomes" id="UP000002320">
    <property type="component" value="Unassembled WGS sequence"/>
</dbReference>
<evidence type="ECO:0000256" key="5">
    <source>
        <dbReference type="ARBA" id="ARBA00022725"/>
    </source>
</evidence>
<feature type="transmembrane region" description="Helical" evidence="10">
    <location>
        <begin position="194"/>
        <end position="220"/>
    </location>
</feature>
<keyword evidence="4 10" id="KW-0812">Transmembrane</keyword>
<dbReference type="VEuPathDB" id="VectorBase:CQUJHB015557"/>
<dbReference type="GO" id="GO:0005549">
    <property type="term" value="F:odorant binding"/>
    <property type="evidence" value="ECO:0007669"/>
    <property type="project" value="InterPro"/>
</dbReference>
<dbReference type="VEuPathDB" id="VectorBase:CPIJ017867"/>
<keyword evidence="2" id="KW-1003">Cell membrane</keyword>
<evidence type="ECO:0000256" key="7">
    <source>
        <dbReference type="ARBA" id="ARBA00023136"/>
    </source>
</evidence>
<dbReference type="GO" id="GO:0007165">
    <property type="term" value="P:signal transduction"/>
    <property type="evidence" value="ECO:0007669"/>
    <property type="project" value="UniProtKB-KW"/>
</dbReference>
<keyword evidence="7 10" id="KW-0472">Membrane</keyword>
<evidence type="ECO:0000256" key="10">
    <source>
        <dbReference type="RuleBase" id="RU351113"/>
    </source>
</evidence>
<dbReference type="KEGG" id="cqu:CpipJ_CPIJ017867"/>